<dbReference type="Proteomes" id="UP001055171">
    <property type="component" value="Chromosome"/>
</dbReference>
<dbReference type="EMBL" id="CP092423">
    <property type="protein sequence ID" value="ULP44275.1"/>
    <property type="molecule type" value="Genomic_DNA"/>
</dbReference>
<evidence type="ECO:0000313" key="3">
    <source>
        <dbReference type="Proteomes" id="UP000199251"/>
    </source>
</evidence>
<dbReference type="RefSeq" id="WP_090601397.1">
    <property type="nucleotide sequence ID" value="NZ_CP092423.2"/>
</dbReference>
<keyword evidence="4" id="KW-1185">Reference proteome</keyword>
<name>A0A0E4GX52_MYCLN</name>
<accession>A0A0E4GX52</accession>
<sequence length="65" mass="6956">MDIDQWLDSLEPTGPARDAKHIRRINAAVDELDAAVAAAREAGDPWSVIALALGISEQAALERFG</sequence>
<dbReference type="AlphaFoldDB" id="A0A0E4GX52"/>
<reference evidence="2" key="2">
    <citation type="submission" date="2022-08" db="EMBL/GenBank/DDBJ databases">
        <title>Complete genome sequence of 14 non-tuberculosis mycobacteria type-strains.</title>
        <authorList>
            <person name="Igarashi Y."/>
            <person name="Osugi A."/>
            <person name="Mitarai S."/>
        </authorList>
    </citation>
    <scope>NUCLEOTIDE SEQUENCE</scope>
    <source>
        <strain evidence="2">ATCC 51985</strain>
    </source>
</reference>
<evidence type="ECO:0000313" key="2">
    <source>
        <dbReference type="EMBL" id="ULP44275.1"/>
    </source>
</evidence>
<organism evidence="1 3">
    <name type="scientific">Mycobacterium lentiflavum</name>
    <dbReference type="NCBI Taxonomy" id="141349"/>
    <lineage>
        <taxon>Bacteria</taxon>
        <taxon>Bacillati</taxon>
        <taxon>Actinomycetota</taxon>
        <taxon>Actinomycetes</taxon>
        <taxon>Mycobacteriales</taxon>
        <taxon>Mycobacteriaceae</taxon>
        <taxon>Mycobacterium</taxon>
        <taxon>Mycobacterium simiae complex</taxon>
    </lineage>
</organism>
<dbReference type="Proteomes" id="UP000199251">
    <property type="component" value="Unassembled WGS sequence"/>
</dbReference>
<gene>
    <name evidence="1" type="ORF">BN1232_02238</name>
    <name evidence="2" type="ORF">MJO58_10215</name>
</gene>
<evidence type="ECO:0000313" key="1">
    <source>
        <dbReference type="EMBL" id="CQD11880.1"/>
    </source>
</evidence>
<dbReference type="EMBL" id="CTEE01000001">
    <property type="protein sequence ID" value="CQD11880.1"/>
    <property type="molecule type" value="Genomic_DNA"/>
</dbReference>
<reference evidence="1 3" key="1">
    <citation type="submission" date="2015-03" db="EMBL/GenBank/DDBJ databases">
        <authorList>
            <person name="Urmite Genomes"/>
        </authorList>
    </citation>
    <scope>NUCLEOTIDE SEQUENCE [LARGE SCALE GENOMIC DNA]</scope>
    <source>
        <strain evidence="1 3">CSUR P1491</strain>
    </source>
</reference>
<evidence type="ECO:0000313" key="4">
    <source>
        <dbReference type="Proteomes" id="UP001055171"/>
    </source>
</evidence>
<protein>
    <submittedName>
        <fullName evidence="1">Uncharacterized protein</fullName>
    </submittedName>
</protein>
<dbReference type="STRING" id="141349.BN1232_02238"/>
<proteinExistence type="predicted"/>